<keyword evidence="5 12" id="KW-0520">NAD</keyword>
<keyword evidence="3" id="KW-0319">Glycerol metabolism</keyword>
<evidence type="ECO:0000256" key="11">
    <source>
        <dbReference type="PIRSR" id="PIRSR000112-2"/>
    </source>
</evidence>
<keyword evidence="4" id="KW-0560">Oxidoreductase</keyword>
<keyword evidence="15" id="KW-1185">Reference proteome</keyword>
<dbReference type="Pfam" id="PF00465">
    <property type="entry name" value="Fe-ADH"/>
    <property type="match status" value="1"/>
</dbReference>
<dbReference type="Gene3D" id="1.20.1090.10">
    <property type="entry name" value="Dehydroquinate synthase-like - alpha domain"/>
    <property type="match status" value="1"/>
</dbReference>
<sequence>MRKILISPSKYLQGKGELSNLGTYVNDYGKKALLIASKDDRNRVIKYIESALEKEAFEIIYGDFGGECTKNEIEKQRKIFNDNKCEVVIGLGGGKALDTAKAVSHYENKDVIIVPTIASTDAPCSSLAVIYTEKGEFEEYIFFKKNPNLVLVDTEIIANAPTRFLVSGIGDALSTYFEARACEKSFADNIPGGKSTKAAIAIAKLCYETLLEDSLKAKYASDNNVVTMALENIVEANILLSGIGFESSGLAAAHAIHNGLTVMEETHKYFHGEKVAFGVIVQLVLENANKDELNKIIKFNKSLGLPICLKDLGVKKIDSKKIMEVSSLSCADGETIYNMPFEVTKEDVFAAIITANKLGEDYEKNNK</sequence>
<evidence type="ECO:0000256" key="4">
    <source>
        <dbReference type="ARBA" id="ARBA00023002"/>
    </source>
</evidence>
<feature type="binding site" evidence="10">
    <location>
        <position position="254"/>
    </location>
    <ligand>
        <name>glycerol</name>
        <dbReference type="ChEBI" id="CHEBI:17754"/>
    </ligand>
</feature>
<dbReference type="GO" id="GO:0015980">
    <property type="term" value="P:energy derivation by oxidation of organic compounds"/>
    <property type="evidence" value="ECO:0007669"/>
    <property type="project" value="UniProtKB-ARBA"/>
</dbReference>
<evidence type="ECO:0000256" key="1">
    <source>
        <dbReference type="ARBA" id="ARBA00007358"/>
    </source>
</evidence>
<feature type="binding site" evidence="10">
    <location>
        <position position="271"/>
    </location>
    <ligand>
        <name>glycerol</name>
        <dbReference type="ChEBI" id="CHEBI:17754"/>
    </ligand>
</feature>
<reference evidence="14 15" key="1">
    <citation type="submission" date="2023-08" db="EMBL/GenBank/DDBJ databases">
        <title>Helicovermis profunda gen. nov., sp. nov., a novel mesophilic, fermentative bacterium within the Bacillota from a deep-sea hydrothermal vent chimney.</title>
        <authorList>
            <person name="Miyazaki U."/>
            <person name="Mizutani D."/>
            <person name="Hashimoto Y."/>
            <person name="Tame A."/>
            <person name="Sawayama S."/>
            <person name="Miyazaki J."/>
            <person name="Takai K."/>
            <person name="Nakagawa S."/>
        </authorList>
    </citation>
    <scope>NUCLEOTIDE SEQUENCE [LARGE SCALE GENOMIC DNA]</scope>
    <source>
        <strain evidence="14 15">S502</strain>
    </source>
</reference>
<dbReference type="GO" id="GO:0005829">
    <property type="term" value="C:cytosol"/>
    <property type="evidence" value="ECO:0007669"/>
    <property type="project" value="TreeGrafter"/>
</dbReference>
<feature type="binding site" evidence="10">
    <location>
        <position position="171"/>
    </location>
    <ligand>
        <name>glycerol</name>
        <dbReference type="ChEBI" id="CHEBI:17754"/>
    </ligand>
</feature>
<dbReference type="InterPro" id="IPR018211">
    <property type="entry name" value="ADH_Fe_CS"/>
</dbReference>
<feature type="domain" description="Alcohol dehydrogenase iron-type/glycerol dehydrogenase GldA" evidence="13">
    <location>
        <begin position="8"/>
        <end position="154"/>
    </location>
</feature>
<dbReference type="EC" id="1.1.1.6" evidence="7"/>
<evidence type="ECO:0000256" key="12">
    <source>
        <dbReference type="PIRSR" id="PIRSR000112-3"/>
    </source>
</evidence>
<comment type="cofactor">
    <cofactor evidence="10">
        <name>Zn(2+)</name>
        <dbReference type="ChEBI" id="CHEBI:29105"/>
    </cofactor>
    <text evidence="10">Binds 1 zinc ion per subunit.</text>
</comment>
<feature type="binding site" evidence="12">
    <location>
        <begin position="94"/>
        <end position="98"/>
    </location>
    <ligand>
        <name>NAD(+)</name>
        <dbReference type="ChEBI" id="CHEBI:57540"/>
    </ligand>
</feature>
<dbReference type="CDD" id="cd08170">
    <property type="entry name" value="GlyDH"/>
    <property type="match status" value="1"/>
</dbReference>
<keyword evidence="2 10" id="KW-0479">Metal-binding</keyword>
<evidence type="ECO:0000313" key="15">
    <source>
        <dbReference type="Proteomes" id="UP001321786"/>
    </source>
</evidence>
<dbReference type="GO" id="GO:0008888">
    <property type="term" value="F:glycerol dehydrogenase (NAD+) activity"/>
    <property type="evidence" value="ECO:0007669"/>
    <property type="project" value="UniProtKB-EC"/>
</dbReference>
<feature type="binding site" evidence="12">
    <location>
        <position position="127"/>
    </location>
    <ligand>
        <name>NAD(+)</name>
        <dbReference type="ChEBI" id="CHEBI:57540"/>
    </ligand>
</feature>
<dbReference type="PIRSF" id="PIRSF000112">
    <property type="entry name" value="Glycerol_dehydrogenase"/>
    <property type="match status" value="1"/>
</dbReference>
<gene>
    <name evidence="14" type="ORF">HLPR_11820</name>
</gene>
<evidence type="ECO:0000259" key="13">
    <source>
        <dbReference type="Pfam" id="PF00465"/>
    </source>
</evidence>
<evidence type="ECO:0000256" key="8">
    <source>
        <dbReference type="ARBA" id="ARBA00040132"/>
    </source>
</evidence>
<dbReference type="KEGG" id="hprf:HLPR_11820"/>
<accession>A0AAU9ENG9</accession>
<dbReference type="Proteomes" id="UP001321786">
    <property type="component" value="Chromosome"/>
</dbReference>
<evidence type="ECO:0000256" key="5">
    <source>
        <dbReference type="ARBA" id="ARBA00023027"/>
    </source>
</evidence>
<comment type="pathway">
    <text evidence="6">Polyol metabolism; glycerol fermentation; glycerone phosphate from glycerol (oxidative route): step 1/2.</text>
</comment>
<dbReference type="EMBL" id="AP028654">
    <property type="protein sequence ID" value="BEP28851.1"/>
    <property type="molecule type" value="Genomic_DNA"/>
</dbReference>
<feature type="binding site" evidence="12">
    <location>
        <begin position="116"/>
        <end position="119"/>
    </location>
    <ligand>
        <name>NAD(+)</name>
        <dbReference type="ChEBI" id="CHEBI:57540"/>
    </ligand>
</feature>
<dbReference type="SUPFAM" id="SSF56796">
    <property type="entry name" value="Dehydroquinate synthase-like"/>
    <property type="match status" value="1"/>
</dbReference>
<comment type="catalytic activity">
    <reaction evidence="9">
        <text>glycerol + NAD(+) = dihydroxyacetone + NADH + H(+)</text>
        <dbReference type="Rhea" id="RHEA:13769"/>
        <dbReference type="ChEBI" id="CHEBI:15378"/>
        <dbReference type="ChEBI" id="CHEBI:16016"/>
        <dbReference type="ChEBI" id="CHEBI:17754"/>
        <dbReference type="ChEBI" id="CHEBI:57540"/>
        <dbReference type="ChEBI" id="CHEBI:57945"/>
        <dbReference type="EC" id="1.1.1.6"/>
    </reaction>
</comment>
<evidence type="ECO:0000313" key="14">
    <source>
        <dbReference type="EMBL" id="BEP28851.1"/>
    </source>
</evidence>
<dbReference type="NCBIfam" id="NF006941">
    <property type="entry name" value="PRK09423.1"/>
    <property type="match status" value="1"/>
</dbReference>
<comment type="similarity">
    <text evidence="1">Belongs to the iron-containing alcohol dehydrogenase family.</text>
</comment>
<evidence type="ECO:0000256" key="3">
    <source>
        <dbReference type="ARBA" id="ARBA00022798"/>
    </source>
</evidence>
<dbReference type="AlphaFoldDB" id="A0AAU9ENG9"/>
<evidence type="ECO:0000256" key="6">
    <source>
        <dbReference type="ARBA" id="ARBA00037918"/>
    </source>
</evidence>
<feature type="binding site" evidence="12">
    <location>
        <position position="125"/>
    </location>
    <ligand>
        <name>NAD(+)</name>
        <dbReference type="ChEBI" id="CHEBI:57540"/>
    </ligand>
</feature>
<organism evidence="14 15">
    <name type="scientific">Helicovermis profundi</name>
    <dbReference type="NCBI Taxonomy" id="3065157"/>
    <lineage>
        <taxon>Bacteria</taxon>
        <taxon>Bacillati</taxon>
        <taxon>Bacillota</taxon>
        <taxon>Clostridia</taxon>
        <taxon>Helicovermis</taxon>
    </lineage>
</organism>
<feature type="binding site" evidence="12">
    <location>
        <position position="131"/>
    </location>
    <ligand>
        <name>NAD(+)</name>
        <dbReference type="ChEBI" id="CHEBI:57540"/>
    </ligand>
</feature>
<dbReference type="Gene3D" id="3.40.50.1970">
    <property type="match status" value="1"/>
</dbReference>
<dbReference type="PANTHER" id="PTHR43616:SF5">
    <property type="entry name" value="GLYCEROL DEHYDROGENASE 1"/>
    <property type="match status" value="1"/>
</dbReference>
<dbReference type="PROSITE" id="PS00913">
    <property type="entry name" value="ADH_IRON_1"/>
    <property type="match status" value="1"/>
</dbReference>
<evidence type="ECO:0000256" key="7">
    <source>
        <dbReference type="ARBA" id="ARBA00039147"/>
    </source>
</evidence>
<evidence type="ECO:0000256" key="2">
    <source>
        <dbReference type="ARBA" id="ARBA00022723"/>
    </source>
</evidence>
<evidence type="ECO:0000256" key="9">
    <source>
        <dbReference type="ARBA" id="ARBA00049006"/>
    </source>
</evidence>
<dbReference type="InterPro" id="IPR001670">
    <property type="entry name" value="ADH_Fe/GldA"/>
</dbReference>
<dbReference type="PROSITE" id="PS00060">
    <property type="entry name" value="ADH_IRON_2"/>
    <property type="match status" value="1"/>
</dbReference>
<dbReference type="InterPro" id="IPR016205">
    <property type="entry name" value="Glycerol_DH"/>
</dbReference>
<dbReference type="GO" id="GO:0019563">
    <property type="term" value="P:glycerol catabolic process"/>
    <property type="evidence" value="ECO:0007669"/>
    <property type="project" value="UniProtKB-ARBA"/>
</dbReference>
<keyword evidence="10" id="KW-0862">Zinc</keyword>
<dbReference type="RefSeq" id="WP_338537156.1">
    <property type="nucleotide sequence ID" value="NZ_AP028654.1"/>
</dbReference>
<feature type="binding site" evidence="11">
    <location>
        <position position="121"/>
    </location>
    <ligand>
        <name>glycerol</name>
        <dbReference type="ChEBI" id="CHEBI:17754"/>
    </ligand>
</feature>
<evidence type="ECO:0000256" key="10">
    <source>
        <dbReference type="PIRSR" id="PIRSR000112-1"/>
    </source>
</evidence>
<dbReference type="PANTHER" id="PTHR43616">
    <property type="entry name" value="GLYCEROL DEHYDROGENASE"/>
    <property type="match status" value="1"/>
</dbReference>
<name>A0AAU9ENG9_9FIRM</name>
<dbReference type="FunFam" id="3.40.50.1970:FF:000005">
    <property type="entry name" value="Glycerol dehydrogenase"/>
    <property type="match status" value="1"/>
</dbReference>
<protein>
    <recommendedName>
        <fullName evidence="8">Glycerol dehydrogenase</fullName>
        <ecNumber evidence="7">1.1.1.6</ecNumber>
    </recommendedName>
</protein>
<dbReference type="GO" id="GO:0046872">
    <property type="term" value="F:metal ion binding"/>
    <property type="evidence" value="ECO:0007669"/>
    <property type="project" value="UniProtKB-KW"/>
</dbReference>
<proteinExistence type="inferred from homology"/>